<accession>A0A249MUS6</accession>
<evidence type="ECO:0000313" key="2">
    <source>
        <dbReference type="Proteomes" id="UP000217141"/>
    </source>
</evidence>
<dbReference type="AlphaFoldDB" id="A0A249MUS6"/>
<name>A0A249MUS6_SPHXE</name>
<dbReference type="Proteomes" id="UP000217141">
    <property type="component" value="Chromosome I"/>
</dbReference>
<proteinExistence type="predicted"/>
<dbReference type="KEGG" id="shyd:CJD35_11185"/>
<gene>
    <name evidence="1" type="ORF">CJD35_11185</name>
</gene>
<protein>
    <submittedName>
        <fullName evidence="1">Uncharacterized protein</fullName>
    </submittedName>
</protein>
<evidence type="ECO:0000313" key="1">
    <source>
        <dbReference type="EMBL" id="ASY44945.1"/>
    </source>
</evidence>
<dbReference type="RefSeq" id="WP_017182090.1">
    <property type="nucleotide sequence ID" value="NZ_CP022745.1"/>
</dbReference>
<reference evidence="1 2" key="1">
    <citation type="submission" date="2017-08" db="EMBL/GenBank/DDBJ databases">
        <title>Whole Genome Sequence of Sphingobium hydrophobicum C1: Insights into Adaption to the Electronic-waste Contaminated Sediment.</title>
        <authorList>
            <person name="Song D."/>
            <person name="Chen X."/>
            <person name="Xu M."/>
        </authorList>
    </citation>
    <scope>NUCLEOTIDE SEQUENCE [LARGE SCALE GENOMIC DNA]</scope>
    <source>
        <strain evidence="1 2">C1</strain>
    </source>
</reference>
<sequence>MDTLRGHDVANDQDDFDYADDAAIDAPLTVVSDERRMQVRAYNYWASLLGDRTLPSIEDLSPDQLEDFGPHSVLLDFSTGLDNPAIVYLGSALRQECEIDGSISYINDVPARSLLSRLTDHYLQIIANAAPIGFEAEFVNQRDAEILYRGILMPFSSDDETIDFVFGVINWKELASRDERQALELEVSAALSSIMPAPTNVPVWADGPAGGDTVDDAVDAAPLPPSAAPSAPMPVASLDEEPLDLSGMESPTDDAPLADWLALARDGADQFRTSEARSHAALYRAIGLAYDFALVAQARPDDYAELLADCGIKVQARSPMTAIIKLVFGAGYDKTRITEYATVLDHGRALGLGVGMLADHLSNYAGGLKALVRDERALRRAEAPPRPDKRETARNAMKAAAAIDPQALATDTDGLAIVVARREADGSLALVAQLPEGSDLAQRVMLAAAR</sequence>
<dbReference type="EMBL" id="CP022745">
    <property type="protein sequence ID" value="ASY44945.1"/>
    <property type="molecule type" value="Genomic_DNA"/>
</dbReference>
<organism evidence="1 2">
    <name type="scientific">Sphingobium xenophagum</name>
    <dbReference type="NCBI Taxonomy" id="121428"/>
    <lineage>
        <taxon>Bacteria</taxon>
        <taxon>Pseudomonadati</taxon>
        <taxon>Pseudomonadota</taxon>
        <taxon>Alphaproteobacteria</taxon>
        <taxon>Sphingomonadales</taxon>
        <taxon>Sphingomonadaceae</taxon>
        <taxon>Sphingobium</taxon>
    </lineage>
</organism>